<proteinExistence type="predicted"/>
<dbReference type="CDD" id="cd06223">
    <property type="entry name" value="PRTases_typeI"/>
    <property type="match status" value="1"/>
</dbReference>
<dbReference type="Proteomes" id="UP000641954">
    <property type="component" value="Unassembled WGS sequence"/>
</dbReference>
<accession>A0ABR8EBZ3</accession>
<keyword evidence="2" id="KW-0328">Glycosyltransferase</keyword>
<protein>
    <submittedName>
        <fullName evidence="2">Phosphoribosyltransferase</fullName>
    </submittedName>
</protein>
<name>A0ABR8EBZ3_9CYAN</name>
<comment type="caution">
    <text evidence="2">The sequence shown here is derived from an EMBL/GenBank/DDBJ whole genome shotgun (WGS) entry which is preliminary data.</text>
</comment>
<dbReference type="Gene3D" id="3.40.50.2020">
    <property type="match status" value="1"/>
</dbReference>
<dbReference type="Pfam" id="PF00156">
    <property type="entry name" value="Pribosyltran"/>
    <property type="match status" value="1"/>
</dbReference>
<reference evidence="2 3" key="1">
    <citation type="journal article" date="2020" name="ISME J.">
        <title>Comparative genomics reveals insights into cyanobacterial evolution and habitat adaptation.</title>
        <authorList>
            <person name="Chen M.Y."/>
            <person name="Teng W.K."/>
            <person name="Zhao L."/>
            <person name="Hu C.X."/>
            <person name="Zhou Y.K."/>
            <person name="Han B.P."/>
            <person name="Song L.R."/>
            <person name="Shu W.S."/>
        </authorList>
    </citation>
    <scope>NUCLEOTIDE SEQUENCE [LARGE SCALE GENOMIC DNA]</scope>
    <source>
        <strain evidence="2 3">FACHB-1370</strain>
    </source>
</reference>
<keyword evidence="2" id="KW-0808">Transferase</keyword>
<dbReference type="SUPFAM" id="SSF53271">
    <property type="entry name" value="PRTase-like"/>
    <property type="match status" value="1"/>
</dbReference>
<evidence type="ECO:0000313" key="2">
    <source>
        <dbReference type="EMBL" id="MBD2543822.1"/>
    </source>
</evidence>
<dbReference type="Gene3D" id="3.30.1310.20">
    <property type="entry name" value="PRTase-like"/>
    <property type="match status" value="1"/>
</dbReference>
<dbReference type="RefSeq" id="WP_190877883.1">
    <property type="nucleotide sequence ID" value="NZ_JACJSK010000009.1"/>
</dbReference>
<dbReference type="GO" id="GO:0016757">
    <property type="term" value="F:glycosyltransferase activity"/>
    <property type="evidence" value="ECO:0007669"/>
    <property type="project" value="UniProtKB-KW"/>
</dbReference>
<keyword evidence="3" id="KW-1185">Reference proteome</keyword>
<evidence type="ECO:0000313" key="3">
    <source>
        <dbReference type="Proteomes" id="UP000641954"/>
    </source>
</evidence>
<sequence length="241" mass="26274">MSSIPIFRDSFRDSFASRAEAGKQLAAAIVAELTQLRTECRGDPSAIASAKPIVYALPRGGLPVAYPIAEQLQCPLDIVVAKKITTVFNPELAIGALTPDGEIVWGHQEMGSSIYNGRIREKDVHHAQAKAEAQLAQLSKFRPHVSPEGKIAILVDDGIATGMTMAVAAKAMQAQKPAQVWIAVPVAPLQLMSSLEEWCDRAIVLATPDPFISVSRFYVDFPQVDLSEAQAYLEKYNQRQF</sequence>
<gene>
    <name evidence="2" type="ORF">H6G72_08165</name>
</gene>
<dbReference type="EMBL" id="JACJSK010000009">
    <property type="protein sequence ID" value="MBD2543822.1"/>
    <property type="molecule type" value="Genomic_DNA"/>
</dbReference>
<evidence type="ECO:0000259" key="1">
    <source>
        <dbReference type="Pfam" id="PF00156"/>
    </source>
</evidence>
<dbReference type="InterPro" id="IPR000836">
    <property type="entry name" value="PRTase_dom"/>
</dbReference>
<dbReference type="InterPro" id="IPR029057">
    <property type="entry name" value="PRTase-like"/>
</dbReference>
<organism evidence="2 3">
    <name type="scientific">Planktothricoides raciborskii FACHB-1370</name>
    <dbReference type="NCBI Taxonomy" id="2949576"/>
    <lineage>
        <taxon>Bacteria</taxon>
        <taxon>Bacillati</taxon>
        <taxon>Cyanobacteriota</taxon>
        <taxon>Cyanophyceae</taxon>
        <taxon>Oscillatoriophycideae</taxon>
        <taxon>Oscillatoriales</taxon>
        <taxon>Oscillatoriaceae</taxon>
        <taxon>Planktothricoides</taxon>
    </lineage>
</organism>
<feature type="domain" description="Phosphoribosyltransferase" evidence="1">
    <location>
        <begin position="28"/>
        <end position="191"/>
    </location>
</feature>